<keyword evidence="2" id="KW-0732">Signal</keyword>
<proteinExistence type="predicted"/>
<sequence length="377" mass="39416">MNGRLSFTLLMAASGLVLAASGLSAAPQAPGAGAAPSPPSSPSSGAVQAMAGDARTALMVGTLQLPRPPELELRALDITVTPQEVRGRYVFFNRANRDVALGASFAAPDLDAAAPGFGYTAIPQPEQINFMGFAATVDGVPVALMDERHVFGAGLERTQLLEDAGAPPQPAGVATWEALGKLSPQALQDLRAAGLIDMDRLGERLEPRPRWLLKTAWHWPQVFPAGKETVITWRHAASVSVGTTPLAERSQLAHAARYARHCAGEAINSAANAARKNGPGNDWLLEREQRLRISTGPASAGSAGVVTLTIDTGADDVIVAACISGLERAGPGRWRMRRENAVLDEDLHVLFISPGKVASQGAPPPDDADAAPAPQDP</sequence>
<dbReference type="OrthoDB" id="7299818at2"/>
<evidence type="ECO:0000259" key="3">
    <source>
        <dbReference type="Pfam" id="PF14415"/>
    </source>
</evidence>
<accession>A0A4R2GW53</accession>
<dbReference type="InterPro" id="IPR025538">
    <property type="entry name" value="DUF4424"/>
</dbReference>
<keyword evidence="5" id="KW-1185">Reference proteome</keyword>
<evidence type="ECO:0000256" key="2">
    <source>
        <dbReference type="SAM" id="SignalP"/>
    </source>
</evidence>
<dbReference type="Proteomes" id="UP000294881">
    <property type="component" value="Unassembled WGS sequence"/>
</dbReference>
<comment type="caution">
    <text evidence="4">The sequence shown here is derived from an EMBL/GenBank/DDBJ whole genome shotgun (WGS) entry which is preliminary data.</text>
</comment>
<protein>
    <submittedName>
        <fullName evidence="4">Uncharacterized protein DUF4424</fullName>
    </submittedName>
</protein>
<name>A0A4R2GW53_9HYPH</name>
<gene>
    <name evidence="4" type="ORF">EV666_10220</name>
</gene>
<feature type="domain" description="DUF4424" evidence="3">
    <location>
        <begin position="51"/>
        <end position="350"/>
    </location>
</feature>
<feature type="signal peptide" evidence="2">
    <location>
        <begin position="1"/>
        <end position="19"/>
    </location>
</feature>
<reference evidence="4 5" key="1">
    <citation type="submission" date="2019-03" db="EMBL/GenBank/DDBJ databases">
        <title>Genomic Encyclopedia of Type Strains, Phase IV (KMG-IV): sequencing the most valuable type-strain genomes for metagenomic binning, comparative biology and taxonomic classification.</title>
        <authorList>
            <person name="Goeker M."/>
        </authorList>
    </citation>
    <scope>NUCLEOTIDE SEQUENCE [LARGE SCALE GENOMIC DNA]</scope>
    <source>
        <strain evidence="4 5">DSM 22958</strain>
    </source>
</reference>
<organism evidence="4 5">
    <name type="scientific">Camelimonas lactis</name>
    <dbReference type="NCBI Taxonomy" id="659006"/>
    <lineage>
        <taxon>Bacteria</taxon>
        <taxon>Pseudomonadati</taxon>
        <taxon>Pseudomonadota</taxon>
        <taxon>Alphaproteobacteria</taxon>
        <taxon>Hyphomicrobiales</taxon>
        <taxon>Chelatococcaceae</taxon>
        <taxon>Camelimonas</taxon>
    </lineage>
</organism>
<evidence type="ECO:0000313" key="5">
    <source>
        <dbReference type="Proteomes" id="UP000294881"/>
    </source>
</evidence>
<evidence type="ECO:0000256" key="1">
    <source>
        <dbReference type="SAM" id="MobiDB-lite"/>
    </source>
</evidence>
<feature type="region of interest" description="Disordered" evidence="1">
    <location>
        <begin position="28"/>
        <end position="48"/>
    </location>
</feature>
<dbReference type="AlphaFoldDB" id="A0A4R2GW53"/>
<feature type="region of interest" description="Disordered" evidence="1">
    <location>
        <begin position="354"/>
        <end position="377"/>
    </location>
</feature>
<dbReference type="Pfam" id="PF14415">
    <property type="entry name" value="DUF4424"/>
    <property type="match status" value="1"/>
</dbReference>
<evidence type="ECO:0000313" key="4">
    <source>
        <dbReference type="EMBL" id="TCO15046.1"/>
    </source>
</evidence>
<dbReference type="RefSeq" id="WP_132002928.1">
    <property type="nucleotide sequence ID" value="NZ_JBHUNN010000002.1"/>
</dbReference>
<feature type="chain" id="PRO_5020260431" evidence="2">
    <location>
        <begin position="20"/>
        <end position="377"/>
    </location>
</feature>
<dbReference type="EMBL" id="SLWL01000002">
    <property type="protein sequence ID" value="TCO15046.1"/>
    <property type="molecule type" value="Genomic_DNA"/>
</dbReference>